<dbReference type="PANTHER" id="PTHR31299">
    <property type="entry name" value="ESTERASE, PUTATIVE (AFU_ORTHOLOGUE AFUA_1G05850)-RELATED"/>
    <property type="match status" value="1"/>
</dbReference>
<dbReference type="PIRSF" id="PIRSF036794">
    <property type="entry name" value="UCP_erythr_ester"/>
    <property type="match status" value="1"/>
</dbReference>
<dbReference type="SUPFAM" id="SSF159501">
    <property type="entry name" value="EreA/ChaN-like"/>
    <property type="match status" value="1"/>
</dbReference>
<keyword evidence="2" id="KW-1185">Reference proteome</keyword>
<dbReference type="RefSeq" id="WP_074700242.1">
    <property type="nucleotide sequence ID" value="NZ_CP018863.1"/>
</dbReference>
<dbReference type="PANTHER" id="PTHR31299:SF0">
    <property type="entry name" value="ESTERASE, PUTATIVE (AFU_ORTHOLOGUE AFUA_1G05850)-RELATED"/>
    <property type="match status" value="1"/>
</dbReference>
<dbReference type="InterPro" id="IPR014622">
    <property type="entry name" value="UCP036794_erythomycin"/>
</dbReference>
<dbReference type="CDD" id="cd14728">
    <property type="entry name" value="Ere-like"/>
    <property type="match status" value="1"/>
</dbReference>
<dbReference type="Pfam" id="PF05139">
    <property type="entry name" value="Erythro_esteras"/>
    <property type="match status" value="1"/>
</dbReference>
<sequence>MTDHSAQIQNQALPLSSEADLDPLLERIGDARYVLIGEASHGTHEYYAWRASLTRRLIQERGFSFVGVEGDWPDCYAVNNAVTLAPGAPEDPEEVLHGFDRWPTWMWANRDVSDFARWLRSFNESRPEDGRVGFYGLDVYSLWDSLRATLGFLEEYYPEHVDSALEAVRCFEPYAEDPQSYALSTRLVPSGCEPEVVELLGKLRTSAVSDTGAPRDARFNAEQNALSAAGAEAYYRAMVRGGSESWNVRDEHMVSTLDRLMAHHGDGAKAVVWEHNTHIGDARWTDMASAGMVNVGQLVREAHSEEGVVAVGFGSYRGGVIASDRWGGSTQVMQTPPARRGSVEDLMHSALDGTPSALFVFNDGSKAADSGTAGGPDWAGQSLEHRAIGVVYDPKAEQWGNYVPSVMGRRYDAFLFLDETTALDPLHGVHAHGGEMETWPANT</sequence>
<reference evidence="1 2" key="1">
    <citation type="submission" date="2016-10" db="EMBL/GenBank/DDBJ databases">
        <authorList>
            <person name="de Groot N.N."/>
        </authorList>
    </citation>
    <scope>NUCLEOTIDE SEQUENCE [LARGE SCALE GENOMIC DNA]</scope>
    <source>
        <strain evidence="1 2">DSM 20117</strain>
    </source>
</reference>
<dbReference type="KEGG" id="acry:AC20117_07610"/>
<gene>
    <name evidence="1" type="ORF">SAMN04489742_1952</name>
</gene>
<dbReference type="OrthoDB" id="9810066at2"/>
<evidence type="ECO:0000313" key="1">
    <source>
        <dbReference type="EMBL" id="SDQ64321.1"/>
    </source>
</evidence>
<dbReference type="STRING" id="37928.SAMN04489742_1952"/>
<dbReference type="GO" id="GO:0046677">
    <property type="term" value="P:response to antibiotic"/>
    <property type="evidence" value="ECO:0007669"/>
    <property type="project" value="InterPro"/>
</dbReference>
<organism evidence="1 2">
    <name type="scientific">Crystallibacter crystallopoietes</name>
    <dbReference type="NCBI Taxonomy" id="37928"/>
    <lineage>
        <taxon>Bacteria</taxon>
        <taxon>Bacillati</taxon>
        <taxon>Actinomycetota</taxon>
        <taxon>Actinomycetes</taxon>
        <taxon>Micrococcales</taxon>
        <taxon>Micrococcaceae</taxon>
        <taxon>Crystallibacter</taxon>
    </lineage>
</organism>
<dbReference type="InterPro" id="IPR052036">
    <property type="entry name" value="Hydrolase/PRTase-associated"/>
</dbReference>
<protein>
    <submittedName>
        <fullName evidence="1">Erythromycin esterase homolog</fullName>
    </submittedName>
</protein>
<dbReference type="InterPro" id="IPR007815">
    <property type="entry name" value="Emycin_Estase"/>
</dbReference>
<dbReference type="Gene3D" id="3.30.1870.10">
    <property type="entry name" value="EreA-like, domain 2"/>
    <property type="match status" value="1"/>
</dbReference>
<dbReference type="Proteomes" id="UP000181917">
    <property type="component" value="Unassembled WGS sequence"/>
</dbReference>
<accession>A0A1H1CJB0</accession>
<evidence type="ECO:0000313" key="2">
    <source>
        <dbReference type="Proteomes" id="UP000181917"/>
    </source>
</evidence>
<name>A0A1H1CJB0_9MICC</name>
<dbReference type="Gene3D" id="3.40.1660.10">
    <property type="entry name" value="EreA-like (biosynthetic domain)"/>
    <property type="match status" value="1"/>
</dbReference>
<proteinExistence type="predicted"/>
<dbReference type="AlphaFoldDB" id="A0A1H1CJB0"/>
<dbReference type="EMBL" id="FNKH01000002">
    <property type="protein sequence ID" value="SDQ64321.1"/>
    <property type="molecule type" value="Genomic_DNA"/>
</dbReference>